<comment type="cofactor">
    <cofactor evidence="1">
        <name>FAD</name>
        <dbReference type="ChEBI" id="CHEBI:57692"/>
    </cofactor>
</comment>
<feature type="region of interest" description="Disordered" evidence="7">
    <location>
        <begin position="227"/>
        <end position="273"/>
    </location>
</feature>
<proteinExistence type="inferred from homology"/>
<evidence type="ECO:0000313" key="9">
    <source>
        <dbReference type="EMBL" id="GAQ85189.1"/>
    </source>
</evidence>
<dbReference type="OrthoDB" id="547090at2759"/>
<accession>A0A1Y1I6Y5</accession>
<dbReference type="SUPFAM" id="SSF51905">
    <property type="entry name" value="FAD/NAD(P)-binding domain"/>
    <property type="match status" value="1"/>
</dbReference>
<comment type="catalytic activity">
    <reaction evidence="5">
        <text>a secondary aliphatic amine + O2 + H2O = a primary amine + an aldehyde + H2O2</text>
        <dbReference type="Rhea" id="RHEA:26414"/>
        <dbReference type="ChEBI" id="CHEBI:15377"/>
        <dbReference type="ChEBI" id="CHEBI:15379"/>
        <dbReference type="ChEBI" id="CHEBI:16240"/>
        <dbReference type="ChEBI" id="CHEBI:17478"/>
        <dbReference type="ChEBI" id="CHEBI:58855"/>
        <dbReference type="ChEBI" id="CHEBI:65296"/>
        <dbReference type="EC" id="1.4.3.4"/>
    </reaction>
</comment>
<dbReference type="Gene3D" id="3.50.50.60">
    <property type="entry name" value="FAD/NAD(P)-binding domain"/>
    <property type="match status" value="2"/>
</dbReference>
<dbReference type="EMBL" id="DF237172">
    <property type="protein sequence ID" value="GAQ85189.1"/>
    <property type="molecule type" value="Genomic_DNA"/>
</dbReference>
<dbReference type="SUPFAM" id="SSF54373">
    <property type="entry name" value="FAD-linked reductases, C-terminal domain"/>
    <property type="match status" value="1"/>
</dbReference>
<dbReference type="EC" id="1.4.3.4" evidence="3"/>
<dbReference type="PANTHER" id="PTHR43563">
    <property type="entry name" value="AMINE OXIDASE"/>
    <property type="match status" value="1"/>
</dbReference>
<evidence type="ECO:0000256" key="2">
    <source>
        <dbReference type="ARBA" id="ARBA00005995"/>
    </source>
</evidence>
<evidence type="ECO:0000256" key="5">
    <source>
        <dbReference type="ARBA" id="ARBA00048448"/>
    </source>
</evidence>
<feature type="domain" description="Amine oxidase" evidence="8">
    <location>
        <begin position="15"/>
        <end position="111"/>
    </location>
</feature>
<dbReference type="InterPro" id="IPR036188">
    <property type="entry name" value="FAD/NAD-bd_sf"/>
</dbReference>
<dbReference type="AlphaFoldDB" id="A0A1Y1I6Y5"/>
<reference evidence="9 10" key="1">
    <citation type="journal article" date="2014" name="Nat. Commun.">
        <title>Klebsormidium flaccidum genome reveals primary factors for plant terrestrial adaptation.</title>
        <authorList>
            <person name="Hori K."/>
            <person name="Maruyama F."/>
            <person name="Fujisawa T."/>
            <person name="Togashi T."/>
            <person name="Yamamoto N."/>
            <person name="Seo M."/>
            <person name="Sato S."/>
            <person name="Yamada T."/>
            <person name="Mori H."/>
            <person name="Tajima N."/>
            <person name="Moriyama T."/>
            <person name="Ikeuchi M."/>
            <person name="Watanabe M."/>
            <person name="Wada H."/>
            <person name="Kobayashi K."/>
            <person name="Saito M."/>
            <person name="Masuda T."/>
            <person name="Sasaki-Sekimoto Y."/>
            <person name="Mashiguchi K."/>
            <person name="Awai K."/>
            <person name="Shimojima M."/>
            <person name="Masuda S."/>
            <person name="Iwai M."/>
            <person name="Nobusawa T."/>
            <person name="Narise T."/>
            <person name="Kondo S."/>
            <person name="Saito H."/>
            <person name="Sato R."/>
            <person name="Murakawa M."/>
            <person name="Ihara Y."/>
            <person name="Oshima-Yamada Y."/>
            <person name="Ohtaka K."/>
            <person name="Satoh M."/>
            <person name="Sonobe K."/>
            <person name="Ishii M."/>
            <person name="Ohtani R."/>
            <person name="Kanamori-Sato M."/>
            <person name="Honoki R."/>
            <person name="Miyazaki D."/>
            <person name="Mochizuki H."/>
            <person name="Umetsu J."/>
            <person name="Higashi K."/>
            <person name="Shibata D."/>
            <person name="Kamiya Y."/>
            <person name="Sato N."/>
            <person name="Nakamura Y."/>
            <person name="Tabata S."/>
            <person name="Ida S."/>
            <person name="Kurokawa K."/>
            <person name="Ohta H."/>
        </authorList>
    </citation>
    <scope>NUCLEOTIDE SEQUENCE [LARGE SCALE GENOMIC DNA]</scope>
    <source>
        <strain evidence="9 10">NIES-2285</strain>
    </source>
</reference>
<keyword evidence="4" id="KW-0560">Oxidoreductase</keyword>
<dbReference type="OMA" id="EWTRGAY"/>
<gene>
    <name evidence="9" type="ORF">KFL_002230100</name>
</gene>
<evidence type="ECO:0000256" key="3">
    <source>
        <dbReference type="ARBA" id="ARBA00012804"/>
    </source>
</evidence>
<feature type="compositionally biased region" description="Low complexity" evidence="7">
    <location>
        <begin position="253"/>
        <end position="267"/>
    </location>
</feature>
<dbReference type="InterPro" id="IPR050703">
    <property type="entry name" value="Flavin_MAO"/>
</dbReference>
<evidence type="ECO:0000259" key="8">
    <source>
        <dbReference type="Pfam" id="PF01593"/>
    </source>
</evidence>
<dbReference type="PRINTS" id="PR00757">
    <property type="entry name" value="AMINEOXDASEF"/>
</dbReference>
<dbReference type="Proteomes" id="UP000054558">
    <property type="component" value="Unassembled WGS sequence"/>
</dbReference>
<comment type="similarity">
    <text evidence="2">Belongs to the flavin monoamine oxidase family.</text>
</comment>
<evidence type="ECO:0000256" key="4">
    <source>
        <dbReference type="ARBA" id="ARBA00023002"/>
    </source>
</evidence>
<dbReference type="InterPro" id="IPR002937">
    <property type="entry name" value="Amino_oxidase"/>
</dbReference>
<dbReference type="InterPro" id="IPR001613">
    <property type="entry name" value="Flavin_amine_oxidase"/>
</dbReference>
<evidence type="ECO:0000256" key="6">
    <source>
        <dbReference type="PIRSR" id="PIRSR601613-1"/>
    </source>
</evidence>
<dbReference type="STRING" id="105231.A0A1Y1I6Y5"/>
<feature type="binding site" evidence="6">
    <location>
        <begin position="35"/>
        <end position="36"/>
    </location>
    <ligand>
        <name>FAD</name>
        <dbReference type="ChEBI" id="CHEBI:57692"/>
    </ligand>
</feature>
<feature type="binding site" evidence="6">
    <location>
        <position position="16"/>
    </location>
    <ligand>
        <name>FAD</name>
        <dbReference type="ChEBI" id="CHEBI:57692"/>
    </ligand>
</feature>
<evidence type="ECO:0000256" key="1">
    <source>
        <dbReference type="ARBA" id="ARBA00001974"/>
    </source>
</evidence>
<evidence type="ECO:0000256" key="7">
    <source>
        <dbReference type="SAM" id="MobiDB-lite"/>
    </source>
</evidence>
<evidence type="ECO:0000313" key="10">
    <source>
        <dbReference type="Proteomes" id="UP000054558"/>
    </source>
</evidence>
<keyword evidence="10" id="KW-1185">Reference proteome</keyword>
<feature type="binding site" evidence="6">
    <location>
        <position position="196"/>
    </location>
    <ligand>
        <name>FAD</name>
        <dbReference type="ChEBI" id="CHEBI:57692"/>
    </ligand>
</feature>
<sequence length="493" mass="52178">MTSMEYEVIVVGGGLSGLAAADKLSKQGLKVLVLEASDRFGGRTLTVRSEDGGAHDLGGRWLAPSQHLMHALCAELGISVRKQHTGGYAIMHPGGAGSVRKYHGTVPPIPILSQLEPAKDLLDVAVRMVWGCECRDISLLFALHYSNVAGGFAQLVDAEGAAQDSYIEGGAQQLSERLAARVAGRKGCACISEAPVYQIDHGGELGGSGEDGVSSKELGETGVAASYERGASSNGPEPSEEGASLKAGQCETESGSHSSHPASNNNASEERGRNGGAIVHSAKGAFRAKAVIVAVPPTMIIRHISFFPPLPLLQEQIGSRYFMGSYTKAVVCYPTPFWREKGFSGEAMAAGYSREHPVLMSFDVSGEGGAYAALACFITGALADDHGGVTEEEQRAGVVRSLVRFFGEEARAFTELHLKVWADDLWTKGCPVNLAPPGVTCKYAGVLRKPIGCLHWAATETSTRWLGYMEGALEAGYRAAGEVEQWLSKVEPK</sequence>
<feature type="binding site" evidence="6">
    <location>
        <position position="377"/>
    </location>
    <ligand>
        <name>substrate</name>
    </ligand>
</feature>
<organism evidence="9 10">
    <name type="scientific">Klebsormidium nitens</name>
    <name type="common">Green alga</name>
    <name type="synonym">Ulothrix nitens</name>
    <dbReference type="NCBI Taxonomy" id="105231"/>
    <lineage>
        <taxon>Eukaryota</taxon>
        <taxon>Viridiplantae</taxon>
        <taxon>Streptophyta</taxon>
        <taxon>Klebsormidiophyceae</taxon>
        <taxon>Klebsormidiales</taxon>
        <taxon>Klebsormidiaceae</taxon>
        <taxon>Klebsormidium</taxon>
    </lineage>
</organism>
<feature type="domain" description="Amine oxidase" evidence="8">
    <location>
        <begin position="276"/>
        <end position="483"/>
    </location>
</feature>
<protein>
    <recommendedName>
        <fullName evidence="3">monoamine oxidase</fullName>
        <ecNumber evidence="3">1.4.3.4</ecNumber>
    </recommendedName>
</protein>
<feature type="binding site" evidence="6">
    <location>
        <position position="460"/>
    </location>
    <ligand>
        <name>FAD</name>
        <dbReference type="ChEBI" id="CHEBI:57692"/>
    </ligand>
</feature>
<name>A0A1Y1I6Y5_KLENI</name>
<dbReference type="GO" id="GO:0097621">
    <property type="term" value="F:monoamine oxidase activity"/>
    <property type="evidence" value="ECO:0007669"/>
    <property type="project" value="UniProtKB-EC"/>
</dbReference>
<dbReference type="Pfam" id="PF01593">
    <property type="entry name" value="Amino_oxidase"/>
    <property type="match status" value="2"/>
</dbReference>
<dbReference type="PANTHER" id="PTHR43563:SF1">
    <property type="entry name" value="AMINE OXIDASE [FLAVIN-CONTAINING] B"/>
    <property type="match status" value="1"/>
</dbReference>